<dbReference type="EMBL" id="ML005262">
    <property type="protein sequence ID" value="RKP19241.1"/>
    <property type="molecule type" value="Genomic_DNA"/>
</dbReference>
<evidence type="ECO:0000256" key="4">
    <source>
        <dbReference type="ARBA" id="ARBA00022840"/>
    </source>
</evidence>
<dbReference type="InterPro" id="IPR014001">
    <property type="entry name" value="Helicase_ATP-bd"/>
</dbReference>
<dbReference type="GO" id="GO:0043596">
    <property type="term" value="C:nuclear replication fork"/>
    <property type="evidence" value="ECO:0007669"/>
    <property type="project" value="TreeGrafter"/>
</dbReference>
<gene>
    <name evidence="9" type="ORF">ROZALSC1DRAFT_29138</name>
</gene>
<dbReference type="Pfam" id="PF00271">
    <property type="entry name" value="Helicase_C"/>
    <property type="match status" value="1"/>
</dbReference>
<keyword evidence="3" id="KW-0378">Hydrolase</keyword>
<evidence type="ECO:0000256" key="1">
    <source>
        <dbReference type="ARBA" id="ARBA00004123"/>
    </source>
</evidence>
<dbReference type="CDD" id="cd18010">
    <property type="entry name" value="DEXHc_HARP_SMARCAL1"/>
    <property type="match status" value="1"/>
</dbReference>
<dbReference type="InterPro" id="IPR027417">
    <property type="entry name" value="P-loop_NTPase"/>
</dbReference>
<evidence type="ECO:0000259" key="8">
    <source>
        <dbReference type="PROSITE" id="PS51467"/>
    </source>
</evidence>
<dbReference type="PROSITE" id="PS51194">
    <property type="entry name" value="HELICASE_CTER"/>
    <property type="match status" value="1"/>
</dbReference>
<feature type="domain" description="HARP" evidence="8">
    <location>
        <begin position="1"/>
        <end position="68"/>
    </location>
</feature>
<evidence type="ECO:0000256" key="5">
    <source>
        <dbReference type="ARBA" id="ARBA00023242"/>
    </source>
</evidence>
<protein>
    <submittedName>
        <fullName evidence="9">SWF/SNF family helicase</fullName>
    </submittedName>
</protein>
<keyword evidence="9" id="KW-0347">Helicase</keyword>
<organism evidence="9 10">
    <name type="scientific">Rozella allomycis (strain CSF55)</name>
    <dbReference type="NCBI Taxonomy" id="988480"/>
    <lineage>
        <taxon>Eukaryota</taxon>
        <taxon>Fungi</taxon>
        <taxon>Fungi incertae sedis</taxon>
        <taxon>Cryptomycota</taxon>
        <taxon>Cryptomycota incertae sedis</taxon>
        <taxon>Rozella</taxon>
    </lineage>
</organism>
<evidence type="ECO:0000313" key="9">
    <source>
        <dbReference type="EMBL" id="RKP19241.1"/>
    </source>
</evidence>
<dbReference type="GO" id="GO:0005524">
    <property type="term" value="F:ATP binding"/>
    <property type="evidence" value="ECO:0007669"/>
    <property type="project" value="InterPro"/>
</dbReference>
<keyword evidence="5" id="KW-0539">Nucleus</keyword>
<dbReference type="Gene3D" id="3.40.50.300">
    <property type="entry name" value="P-loop containing nucleotide triphosphate hydrolases"/>
    <property type="match status" value="1"/>
</dbReference>
<name>A0A4P9YK67_ROZAC</name>
<evidence type="ECO:0000256" key="3">
    <source>
        <dbReference type="ARBA" id="ARBA00022801"/>
    </source>
</evidence>
<dbReference type="PANTHER" id="PTHR45766">
    <property type="entry name" value="DNA ANNEALING HELICASE AND ENDONUCLEASE ZRANB3 FAMILY MEMBER"/>
    <property type="match status" value="1"/>
</dbReference>
<dbReference type="InterPro" id="IPR010003">
    <property type="entry name" value="HARP_dom"/>
</dbReference>
<dbReference type="InterPro" id="IPR038718">
    <property type="entry name" value="SNF2-like_sf"/>
</dbReference>
<accession>A0A4P9YK67</accession>
<feature type="domain" description="Helicase C-terminal" evidence="7">
    <location>
        <begin position="364"/>
        <end position="525"/>
    </location>
</feature>
<dbReference type="Proteomes" id="UP000281549">
    <property type="component" value="Unassembled WGS sequence"/>
</dbReference>
<dbReference type="GO" id="GO:0031297">
    <property type="term" value="P:replication fork processing"/>
    <property type="evidence" value="ECO:0007669"/>
    <property type="project" value="TreeGrafter"/>
</dbReference>
<keyword evidence="2" id="KW-0547">Nucleotide-binding</keyword>
<dbReference type="InterPro" id="IPR001650">
    <property type="entry name" value="Helicase_C-like"/>
</dbReference>
<dbReference type="SUPFAM" id="SSF52540">
    <property type="entry name" value="P-loop containing nucleoside triphosphate hydrolases"/>
    <property type="match status" value="2"/>
</dbReference>
<dbReference type="GO" id="GO:0016787">
    <property type="term" value="F:hydrolase activity"/>
    <property type="evidence" value="ECO:0007669"/>
    <property type="project" value="UniProtKB-KW"/>
</dbReference>
<feature type="domain" description="Helicase ATP-binding" evidence="6">
    <location>
        <begin position="108"/>
        <end position="263"/>
    </location>
</feature>
<keyword evidence="4" id="KW-0067">ATP-binding</keyword>
<comment type="subcellular location">
    <subcellularLocation>
        <location evidence="1">Nucleus</location>
    </subcellularLocation>
</comment>
<dbReference type="SMART" id="SM00487">
    <property type="entry name" value="DEXDc"/>
    <property type="match status" value="1"/>
</dbReference>
<dbReference type="GO" id="GO:0006281">
    <property type="term" value="P:DNA repair"/>
    <property type="evidence" value="ECO:0007669"/>
    <property type="project" value="TreeGrafter"/>
</dbReference>
<evidence type="ECO:0000256" key="2">
    <source>
        <dbReference type="ARBA" id="ARBA00022741"/>
    </source>
</evidence>
<dbReference type="PROSITE" id="PS51192">
    <property type="entry name" value="HELICASE_ATP_BIND_1"/>
    <property type="match status" value="1"/>
</dbReference>
<dbReference type="CDD" id="cd18793">
    <property type="entry name" value="SF2_C_SNF"/>
    <property type="match status" value="1"/>
</dbReference>
<evidence type="ECO:0000259" key="6">
    <source>
        <dbReference type="PROSITE" id="PS51192"/>
    </source>
</evidence>
<dbReference type="Gene3D" id="3.40.50.10810">
    <property type="entry name" value="Tandem AAA-ATPase domain"/>
    <property type="match status" value="1"/>
</dbReference>
<sequence length="597" mass="68607">MTTVLCELISLNEFTIKDDRSLFKIFTGVQGHKYNGKEKEWIFPLKEYHIVLEQVKREKPNLLYREIPKLLLDTFLSLKPLPHVDINKTNIPKTLLQKLMPFQIEGVRYSIQKQGKIAICDQMGLGKSVQALAVALHYKREWPLLIISPSSLLSTWEQMIKDWVSMPVEVGVIYESKNASFDSEQIYVISYDLAVKLSDKVAKKKFEVIIVDECHYLKNANTKRTKTLLPIIQKAERRILLSGTPALSRPMELFTQLQIIQPALFKNFFDYGARYCAAFKSHFGWNFKGASNVRELQVILENLFMIRRLKDQVLSQLPPKRRQQRKDYPKSQTLESLLNSKNGLESEINDNSLLTSWKETAAAKLPSMINYVEGLVESGHKLLLFAHHRDIMDEFEKRIIEKKINYIRIDGSTATNSRFAKCDEFQKKEDIKVALLSITAASVGLTLTSATTVVFAELYWNPGVLVQAEDRAHRIGQKDSVNVHYLLAKGTLDDIFWPLILKKLDILESVGLSKNEFALTTQVEIDEKGQQHSNKRKASFDKSIKDYFVKKPLETIELSSDSPKCNEIELITDDSDFEIDQETLRILDEMDKQVVNQ</sequence>
<dbReference type="PANTHER" id="PTHR45766:SF6">
    <property type="entry name" value="SWI_SNF-RELATED MATRIX-ASSOCIATED ACTIN-DEPENDENT REGULATOR OF CHROMATIN SUBFAMILY A-LIKE PROTEIN 1"/>
    <property type="match status" value="1"/>
</dbReference>
<dbReference type="InterPro" id="IPR049730">
    <property type="entry name" value="SNF2/RAD54-like_C"/>
</dbReference>
<evidence type="ECO:0000259" key="7">
    <source>
        <dbReference type="PROSITE" id="PS51194"/>
    </source>
</evidence>
<dbReference type="AlphaFoldDB" id="A0A4P9YK67"/>
<dbReference type="GO" id="GO:0004386">
    <property type="term" value="F:helicase activity"/>
    <property type="evidence" value="ECO:0007669"/>
    <property type="project" value="UniProtKB-KW"/>
</dbReference>
<proteinExistence type="predicted"/>
<evidence type="ECO:0000313" key="10">
    <source>
        <dbReference type="Proteomes" id="UP000281549"/>
    </source>
</evidence>
<dbReference type="InterPro" id="IPR000330">
    <property type="entry name" value="SNF2_N"/>
</dbReference>
<dbReference type="Pfam" id="PF00176">
    <property type="entry name" value="SNF2-rel_dom"/>
    <property type="match status" value="1"/>
</dbReference>
<dbReference type="SMART" id="SM00490">
    <property type="entry name" value="HELICc"/>
    <property type="match status" value="1"/>
</dbReference>
<reference evidence="10" key="1">
    <citation type="journal article" date="2018" name="Nat. Microbiol.">
        <title>Leveraging single-cell genomics to expand the fungal tree of life.</title>
        <authorList>
            <person name="Ahrendt S.R."/>
            <person name="Quandt C.A."/>
            <person name="Ciobanu D."/>
            <person name="Clum A."/>
            <person name="Salamov A."/>
            <person name="Andreopoulos B."/>
            <person name="Cheng J.F."/>
            <person name="Woyke T."/>
            <person name="Pelin A."/>
            <person name="Henrissat B."/>
            <person name="Reynolds N.K."/>
            <person name="Benny G.L."/>
            <person name="Smith M.E."/>
            <person name="James T.Y."/>
            <person name="Grigoriev I.V."/>
        </authorList>
    </citation>
    <scope>NUCLEOTIDE SEQUENCE [LARGE SCALE GENOMIC DNA]</scope>
    <source>
        <strain evidence="10">CSF55</strain>
    </source>
</reference>
<dbReference type="PROSITE" id="PS51467">
    <property type="entry name" value="HARP"/>
    <property type="match status" value="1"/>
</dbReference>